<dbReference type="InterPro" id="IPR050807">
    <property type="entry name" value="TransReg_Diox_bact_type"/>
</dbReference>
<dbReference type="CDD" id="cd00093">
    <property type="entry name" value="HTH_XRE"/>
    <property type="match status" value="1"/>
</dbReference>
<dbReference type="SMART" id="SM00530">
    <property type="entry name" value="HTH_XRE"/>
    <property type="match status" value="1"/>
</dbReference>
<dbReference type="EMBL" id="BAAAMJ010000010">
    <property type="protein sequence ID" value="GAA1906217.1"/>
    <property type="molecule type" value="Genomic_DNA"/>
</dbReference>
<dbReference type="PROSITE" id="PS50943">
    <property type="entry name" value="HTH_CROC1"/>
    <property type="match status" value="1"/>
</dbReference>
<dbReference type="InterPro" id="IPR001387">
    <property type="entry name" value="Cro/C1-type_HTH"/>
</dbReference>
<dbReference type="Proteomes" id="UP001501303">
    <property type="component" value="Unassembled WGS sequence"/>
</dbReference>
<reference evidence="3 4" key="1">
    <citation type="journal article" date="2019" name="Int. J. Syst. Evol. Microbiol.">
        <title>The Global Catalogue of Microorganisms (GCM) 10K type strain sequencing project: providing services to taxonomists for standard genome sequencing and annotation.</title>
        <authorList>
            <consortium name="The Broad Institute Genomics Platform"/>
            <consortium name="The Broad Institute Genome Sequencing Center for Infectious Disease"/>
            <person name="Wu L."/>
            <person name="Ma J."/>
        </authorList>
    </citation>
    <scope>NUCLEOTIDE SEQUENCE [LARGE SCALE GENOMIC DNA]</scope>
    <source>
        <strain evidence="3 4">JCM 13581</strain>
    </source>
</reference>
<proteinExistence type="predicted"/>
<keyword evidence="4" id="KW-1185">Reference proteome</keyword>
<feature type="domain" description="HTH cro/C1-type" evidence="2">
    <location>
        <begin position="43"/>
        <end position="97"/>
    </location>
</feature>
<dbReference type="InterPro" id="IPR010982">
    <property type="entry name" value="Lambda_DNA-bd_dom_sf"/>
</dbReference>
<sequence length="425" mass="45872">MCTDVAQRPFAGGARGLTVREVGKTFGMHAVDAVAPSAVGENIALLRKTRDLSQRALATRARISLSLLSKIEIGDRACRPAVAAAIANALGVHVSEVYGQPYAEAPDSELITALRSAVRRHRHPSVSDVRERQLPADIAHASRLRSETRYSDLLRILPDLLSRAVAHAHDSGEPEAWQMLVDAYACAWTIAHRLGYPDLADLIAARQEWAASRHSTPVALLGAAWSESGCFQSAGDYLEGLAVTDRALAGVAARDLDDVDALVAVGSLHLRAVALAGRARDAGTVDHHLSHARRLAERMPGKGDHYRHNLTFGPGNVLLHELAVHVELDRPRKAVAMAAGLADARLPGLQPTRLGHLHIDTARAHLADGNRDASLESLLRAREVAPQMARIHPMSREVLRVLVSLHRRSRPELAGLAKWAGLPRA</sequence>
<organism evidence="3 4">
    <name type="scientific">Streptomyces sodiiphilus</name>
    <dbReference type="NCBI Taxonomy" id="226217"/>
    <lineage>
        <taxon>Bacteria</taxon>
        <taxon>Bacillati</taxon>
        <taxon>Actinomycetota</taxon>
        <taxon>Actinomycetes</taxon>
        <taxon>Kitasatosporales</taxon>
        <taxon>Streptomycetaceae</taxon>
        <taxon>Streptomyces</taxon>
    </lineage>
</organism>
<name>A0ABN2NYX6_9ACTN</name>
<dbReference type="PANTHER" id="PTHR46797:SF1">
    <property type="entry name" value="METHYLPHOSPHONATE SYNTHASE"/>
    <property type="match status" value="1"/>
</dbReference>
<accession>A0ABN2NYX6</accession>
<gene>
    <name evidence="3" type="ORF">GCM10009716_15270</name>
</gene>
<evidence type="ECO:0000259" key="2">
    <source>
        <dbReference type="PROSITE" id="PS50943"/>
    </source>
</evidence>
<keyword evidence="1" id="KW-0238">DNA-binding</keyword>
<comment type="caution">
    <text evidence="3">The sequence shown here is derived from an EMBL/GenBank/DDBJ whole genome shotgun (WGS) entry which is preliminary data.</text>
</comment>
<evidence type="ECO:0000313" key="4">
    <source>
        <dbReference type="Proteomes" id="UP001501303"/>
    </source>
</evidence>
<dbReference type="PANTHER" id="PTHR46797">
    <property type="entry name" value="HTH-TYPE TRANSCRIPTIONAL REGULATOR"/>
    <property type="match status" value="1"/>
</dbReference>
<dbReference type="SUPFAM" id="SSF47413">
    <property type="entry name" value="lambda repressor-like DNA-binding domains"/>
    <property type="match status" value="1"/>
</dbReference>
<protein>
    <recommendedName>
        <fullName evidence="2">HTH cro/C1-type domain-containing protein</fullName>
    </recommendedName>
</protein>
<dbReference type="Pfam" id="PF13560">
    <property type="entry name" value="HTH_31"/>
    <property type="match status" value="1"/>
</dbReference>
<dbReference type="Gene3D" id="1.10.260.40">
    <property type="entry name" value="lambda repressor-like DNA-binding domains"/>
    <property type="match status" value="1"/>
</dbReference>
<evidence type="ECO:0000256" key="1">
    <source>
        <dbReference type="ARBA" id="ARBA00023125"/>
    </source>
</evidence>
<evidence type="ECO:0000313" key="3">
    <source>
        <dbReference type="EMBL" id="GAA1906217.1"/>
    </source>
</evidence>